<dbReference type="PROSITE" id="PS51767">
    <property type="entry name" value="PEPTIDASE_A1"/>
    <property type="match status" value="1"/>
</dbReference>
<dbReference type="InterPro" id="IPR033121">
    <property type="entry name" value="PEPTIDASE_A1"/>
</dbReference>
<evidence type="ECO:0000256" key="1">
    <source>
        <dbReference type="ARBA" id="ARBA00023157"/>
    </source>
</evidence>
<reference evidence="5" key="2">
    <citation type="journal article" name="BMC Genomics">
        <title>New genome assemblies reveal patterns of domestication and adaptation across Brettanomyces (Dekkera) species.</title>
        <authorList>
            <person name="Roach M.J."/>
            <person name="Borneman A.R."/>
        </authorList>
    </citation>
    <scope>NUCLEOTIDE SEQUENCE</scope>
    <source>
        <strain evidence="5">UCD 2041</strain>
    </source>
</reference>
<name>A0A871RK18_DEKBR</name>
<feature type="region of interest" description="Disordered" evidence="2">
    <location>
        <begin position="456"/>
        <end position="500"/>
    </location>
</feature>
<keyword evidence="3" id="KW-0732">Signal</keyword>
<protein>
    <recommendedName>
        <fullName evidence="4">Peptidase A1 domain-containing protein</fullName>
    </recommendedName>
</protein>
<feature type="region of interest" description="Disordered" evidence="2">
    <location>
        <begin position="647"/>
        <end position="684"/>
    </location>
</feature>
<feature type="chain" id="PRO_5034837329" description="Peptidase A1 domain-containing protein" evidence="3">
    <location>
        <begin position="18"/>
        <end position="858"/>
    </location>
</feature>
<dbReference type="GO" id="GO:0004190">
    <property type="term" value="F:aspartic-type endopeptidase activity"/>
    <property type="evidence" value="ECO:0007669"/>
    <property type="project" value="UniProtKB-ARBA"/>
</dbReference>
<gene>
    <name evidence="5" type="ORF">BRETT_002843</name>
</gene>
<feature type="compositionally biased region" description="Low complexity" evidence="2">
    <location>
        <begin position="652"/>
        <end position="684"/>
    </location>
</feature>
<proteinExistence type="predicted"/>
<reference evidence="5" key="1">
    <citation type="submission" date="2020-10" db="EMBL/GenBank/DDBJ databases">
        <authorList>
            <person name="Palmer J.M."/>
        </authorList>
    </citation>
    <scope>NUCLEOTIDE SEQUENCE</scope>
    <source>
        <strain evidence="5">UCD 2041</strain>
    </source>
</reference>
<evidence type="ECO:0000256" key="3">
    <source>
        <dbReference type="SAM" id="SignalP"/>
    </source>
</evidence>
<organism evidence="5 6">
    <name type="scientific">Dekkera bruxellensis</name>
    <name type="common">Brettanomyces custersii</name>
    <dbReference type="NCBI Taxonomy" id="5007"/>
    <lineage>
        <taxon>Eukaryota</taxon>
        <taxon>Fungi</taxon>
        <taxon>Dikarya</taxon>
        <taxon>Ascomycota</taxon>
        <taxon>Saccharomycotina</taxon>
        <taxon>Pichiomycetes</taxon>
        <taxon>Pichiales</taxon>
        <taxon>Pichiaceae</taxon>
        <taxon>Brettanomyces</taxon>
    </lineage>
</organism>
<dbReference type="OrthoDB" id="771136at2759"/>
<dbReference type="Gene3D" id="2.40.70.10">
    <property type="entry name" value="Acid Proteases"/>
    <property type="match status" value="2"/>
</dbReference>
<dbReference type="RefSeq" id="XP_041139154.1">
    <property type="nucleotide sequence ID" value="XM_041281363.1"/>
</dbReference>
<sequence>MLSSVFSTLALFSTTYAYSLNDFLVGKQPVSKGLRLSFNNPSSAKLQKRDVEYVLTQSGNEYTISGLVDNDASVLFELNTADPTTWVSSSVSDDFSSLWTCSGTDFTVTDSLGNTASGTLCPSTLSFDNDVELENISVGLATSNDFSAEGMIGLGKDSDGSNSFIDTLYDQGYIDKKIASIYLHHIQMNGELGLGVINSTLYEGTLTYVDSVSGSLSGGWYVNLDGISDSSGNTISSSSGVALLDASSTVNYLPSSVIASISETLNGTYDSSLGLYQVNCHDISISKETLDFSFDNDVDISVPADNLYLTYDDKCYLSLYPSENDEIVLGEPFFVGAYVVLDYENSKVGFAQVDTDGTQVTKCSVCSNVRYTCVSCTDVTFVTSTVVTSTSTWYSSSTVVFSDSSSLSTLSTSNYTFSSTSSLSTSTALTNSLTTSPTSSSTTSSTSSLSTSLITSSTSSSTSSTSSSTSSTPSSTTSATTSSTTSSISSSSSSSTSLTTSSTTLSTISSISSSTTSSITSSATSSTTFPTPVVISSVTNSSSSTTSASTSSPSTSTLVTCSSTDSLGSCVISSSTSDSTTFTSPSSSCFLTNSTWRCSESTSATSSVTTETTSTSSSIPDTSYSTTSLTSNTCLLVDSTGGCLSSSTFSGTTPEQTTEEVPSSTSSTSSTVSSTSSILSPLDSTSSLVSNTFETTFVGNSSSTPSASSSVPLYTTCDYTDSNGEVQTGASMCSVAATEFTPNATSSITATVLVSTQECFDSRGSNTPCSVESIYYSIPSSSVLTTNTPEVTSSEVITASSFRNGTTTASLVTSLSQVSTESTVAAISTYSAGANNFAVSANAFKGVLYFIVLNILMW</sequence>
<dbReference type="KEGG" id="bbrx:BRETT_002843"/>
<evidence type="ECO:0000313" key="6">
    <source>
        <dbReference type="Proteomes" id="UP000663131"/>
    </source>
</evidence>
<feature type="signal peptide" evidence="3">
    <location>
        <begin position="1"/>
        <end position="17"/>
    </location>
</feature>
<evidence type="ECO:0000259" key="4">
    <source>
        <dbReference type="PROSITE" id="PS51767"/>
    </source>
</evidence>
<dbReference type="InterPro" id="IPR021109">
    <property type="entry name" value="Peptidase_aspartic_dom_sf"/>
</dbReference>
<feature type="region of interest" description="Disordered" evidence="2">
    <location>
        <begin position="538"/>
        <end position="557"/>
    </location>
</feature>
<accession>A0A871RK18</accession>
<feature type="domain" description="Peptidase A1" evidence="4">
    <location>
        <begin position="62"/>
        <end position="351"/>
    </location>
</feature>
<dbReference type="Pfam" id="PF00026">
    <property type="entry name" value="Asp"/>
    <property type="match status" value="1"/>
</dbReference>
<dbReference type="GeneID" id="64574767"/>
<evidence type="ECO:0000256" key="2">
    <source>
        <dbReference type="SAM" id="MobiDB-lite"/>
    </source>
</evidence>
<feature type="region of interest" description="Disordered" evidence="2">
    <location>
        <begin position="607"/>
        <end position="627"/>
    </location>
</feature>
<dbReference type="EMBL" id="CP063137">
    <property type="protein sequence ID" value="QOU22661.1"/>
    <property type="molecule type" value="Genomic_DNA"/>
</dbReference>
<dbReference type="SUPFAM" id="SSF50630">
    <property type="entry name" value="Acid proteases"/>
    <property type="match status" value="1"/>
</dbReference>
<dbReference type="Proteomes" id="UP000663131">
    <property type="component" value="Chromosome 9"/>
</dbReference>
<dbReference type="AlphaFoldDB" id="A0A871RK18"/>
<evidence type="ECO:0000313" key="5">
    <source>
        <dbReference type="EMBL" id="QOU22661.1"/>
    </source>
</evidence>
<keyword evidence="1" id="KW-1015">Disulfide bond</keyword>